<dbReference type="RefSeq" id="WP_344093857.1">
    <property type="nucleotide sequence ID" value="NZ_BAAAOG010000002.1"/>
</dbReference>
<reference evidence="1 2" key="1">
    <citation type="journal article" date="2019" name="Int. J. Syst. Evol. Microbiol.">
        <title>The Global Catalogue of Microorganisms (GCM) 10K type strain sequencing project: providing services to taxonomists for standard genome sequencing and annotation.</title>
        <authorList>
            <consortium name="The Broad Institute Genomics Platform"/>
            <consortium name="The Broad Institute Genome Sequencing Center for Infectious Disease"/>
            <person name="Wu L."/>
            <person name="Ma J."/>
        </authorList>
    </citation>
    <scope>NUCLEOTIDE SEQUENCE [LARGE SCALE GENOMIC DNA]</scope>
    <source>
        <strain evidence="1 2">JCM 14901</strain>
    </source>
</reference>
<name>A0ABN2QRS0_9MICO</name>
<dbReference type="SUPFAM" id="SSF53474">
    <property type="entry name" value="alpha/beta-Hydrolases"/>
    <property type="match status" value="1"/>
</dbReference>
<evidence type="ECO:0000313" key="2">
    <source>
        <dbReference type="Proteomes" id="UP001499933"/>
    </source>
</evidence>
<sequence length="131" mass="13840">MTLAQQEELTLDGPHGPLTVRVYAPDVPAGPGLVWLHAGGFAGGDPDMPEADWVAAQFARRGVTVASVDYQRGAGIDLDLHTERGTRHGHLNQPDHPGATASIDRFAARILALSHPSSAHLSRHADATGRS</sequence>
<comment type="caution">
    <text evidence="1">The sequence shown here is derived from an EMBL/GenBank/DDBJ whole genome shotgun (WGS) entry which is preliminary data.</text>
</comment>
<organism evidence="1 2">
    <name type="scientific">Microbacterium deminutum</name>
    <dbReference type="NCBI Taxonomy" id="344164"/>
    <lineage>
        <taxon>Bacteria</taxon>
        <taxon>Bacillati</taxon>
        <taxon>Actinomycetota</taxon>
        <taxon>Actinomycetes</taxon>
        <taxon>Micrococcales</taxon>
        <taxon>Microbacteriaceae</taxon>
        <taxon>Microbacterium</taxon>
    </lineage>
</organism>
<accession>A0ABN2QRS0</accession>
<dbReference type="Gene3D" id="3.40.50.1820">
    <property type="entry name" value="alpha/beta hydrolase"/>
    <property type="match status" value="1"/>
</dbReference>
<keyword evidence="2" id="KW-1185">Reference proteome</keyword>
<dbReference type="EMBL" id="BAAAOG010000002">
    <property type="protein sequence ID" value="GAA1957255.1"/>
    <property type="molecule type" value="Genomic_DNA"/>
</dbReference>
<evidence type="ECO:0000313" key="1">
    <source>
        <dbReference type="EMBL" id="GAA1957255.1"/>
    </source>
</evidence>
<dbReference type="Proteomes" id="UP001499933">
    <property type="component" value="Unassembled WGS sequence"/>
</dbReference>
<proteinExistence type="predicted"/>
<evidence type="ECO:0008006" key="3">
    <source>
        <dbReference type="Google" id="ProtNLM"/>
    </source>
</evidence>
<dbReference type="InterPro" id="IPR029058">
    <property type="entry name" value="AB_hydrolase_fold"/>
</dbReference>
<gene>
    <name evidence="1" type="ORF">GCM10009776_19340</name>
</gene>
<protein>
    <recommendedName>
        <fullName evidence="3">Alpha/beta hydrolase fold-3 domain-containing protein</fullName>
    </recommendedName>
</protein>